<dbReference type="GO" id="GO:0006071">
    <property type="term" value="P:glycerol metabolic process"/>
    <property type="evidence" value="ECO:0007669"/>
    <property type="project" value="TreeGrafter"/>
</dbReference>
<keyword evidence="15" id="KW-1185">Reference proteome</keyword>
<feature type="binding site" evidence="11">
    <location>
        <position position="296"/>
    </location>
    <ligand>
        <name>substrate</name>
    </ligand>
</feature>
<evidence type="ECO:0000259" key="12">
    <source>
        <dbReference type="Pfam" id="PF00370"/>
    </source>
</evidence>
<dbReference type="CDD" id="cd07771">
    <property type="entry name" value="ASKHA_NBD_FGGY_RhaB-like"/>
    <property type="match status" value="1"/>
</dbReference>
<evidence type="ECO:0000256" key="4">
    <source>
        <dbReference type="ARBA" id="ARBA00022777"/>
    </source>
</evidence>
<feature type="domain" description="Carbohydrate kinase FGGY C-terminal" evidence="13">
    <location>
        <begin position="253"/>
        <end position="440"/>
    </location>
</feature>
<organism evidence="14 15">
    <name type="scientific">Acerihabitans arboris</name>
    <dbReference type="NCBI Taxonomy" id="2691583"/>
    <lineage>
        <taxon>Bacteria</taxon>
        <taxon>Pseudomonadati</taxon>
        <taxon>Pseudomonadota</taxon>
        <taxon>Gammaproteobacteria</taxon>
        <taxon>Enterobacterales</taxon>
        <taxon>Pectobacteriaceae</taxon>
        <taxon>Acerihabitans</taxon>
    </lineage>
</organism>
<keyword evidence="4 11" id="KW-0418">Kinase</keyword>
<comment type="function">
    <text evidence="11">Involved in the catabolism of L-rhamnose (6-deoxy-L-mannose). Catalyzes the transfer of the gamma-phosphate group from ATP to the 1-hydroxyl group of L-rhamnulose to yield L-rhamnulose 1-phosphate.</text>
</comment>
<dbReference type="AlphaFoldDB" id="A0A845SMQ9"/>
<feature type="binding site" evidence="11">
    <location>
        <begin position="236"/>
        <end position="238"/>
    </location>
    <ligand>
        <name>substrate</name>
    </ligand>
</feature>
<evidence type="ECO:0000256" key="2">
    <source>
        <dbReference type="ARBA" id="ARBA00022679"/>
    </source>
</evidence>
<dbReference type="PANTHER" id="PTHR10196:SF93">
    <property type="entry name" value="L-RHAMNULOKINASE"/>
    <property type="match status" value="1"/>
</dbReference>
<dbReference type="PANTHER" id="PTHR10196">
    <property type="entry name" value="SUGAR KINASE"/>
    <property type="match status" value="1"/>
</dbReference>
<dbReference type="GO" id="GO:0005524">
    <property type="term" value="F:ATP binding"/>
    <property type="evidence" value="ECO:0007669"/>
    <property type="project" value="UniProtKB-KW"/>
</dbReference>
<comment type="similarity">
    <text evidence="11">Belongs to the rhamnulokinase family.</text>
</comment>
<accession>A0A845SMQ9</accession>
<dbReference type="Proteomes" id="UP000461443">
    <property type="component" value="Unassembled WGS sequence"/>
</dbReference>
<evidence type="ECO:0000256" key="5">
    <source>
        <dbReference type="ARBA" id="ARBA00022840"/>
    </source>
</evidence>
<dbReference type="GO" id="GO:0004370">
    <property type="term" value="F:glycerol kinase activity"/>
    <property type="evidence" value="ECO:0007669"/>
    <property type="project" value="TreeGrafter"/>
</dbReference>
<dbReference type="NCBIfam" id="NF007925">
    <property type="entry name" value="PRK10640.1"/>
    <property type="match status" value="1"/>
</dbReference>
<sequence>MAVRNIVAVDLGASSGRVMLAQWHSATQKITLQQVHRFPNTFISQDGQDCWDLDRLEREILSGLTTLDNAGTIIDGIGIDTWGVDYVLLDERGGRVTCPVSYRDHRTDGIMAGVARDLGREHIYQLTGIQFLSFNTLYQLKAWRRQQPERLGQVAHLLMIADYFYFRLTGTLNWEYTNASTTQLLNLATRDWDQSLLDYLDIPRGWLGKPTPPGNMLGHWISPGGRAVPAIAVATHDTASAVVGAPLHDDGCAYLSSGTWSLIGLDSDRPFNDAAALAMNITNEGGVDGRYRVLKNIMGLWLLQRVCAELAVPDLEALLADAAGRPACASLINPNDERFINPRSMVDAIRQACREHQQPVPEDAASLARCIFDSLAMLYRQALLELGMLRGAALTRLYIVGGGCRNHLLNQLCADSCRIPVTAGPVEASTLGNIGCQLMALGEVTDVAHWRGAVEANFPLRHYSPDPDPHFATHWQRFLALCHLKEEIL</sequence>
<evidence type="ECO:0000313" key="15">
    <source>
        <dbReference type="Proteomes" id="UP000461443"/>
    </source>
</evidence>
<evidence type="ECO:0000256" key="10">
    <source>
        <dbReference type="ARBA" id="ARBA00076629"/>
    </source>
</evidence>
<dbReference type="EMBL" id="WUBS01000011">
    <property type="protein sequence ID" value="NDL64214.1"/>
    <property type="molecule type" value="Genomic_DNA"/>
</dbReference>
<evidence type="ECO:0000256" key="3">
    <source>
        <dbReference type="ARBA" id="ARBA00022741"/>
    </source>
</evidence>
<evidence type="ECO:0000256" key="7">
    <source>
        <dbReference type="ARBA" id="ARBA00023308"/>
    </source>
</evidence>
<dbReference type="Pfam" id="PF02782">
    <property type="entry name" value="FGGY_C"/>
    <property type="match status" value="1"/>
</dbReference>
<evidence type="ECO:0000256" key="9">
    <source>
        <dbReference type="ARBA" id="ARBA00066425"/>
    </source>
</evidence>
<feature type="binding site" evidence="11">
    <location>
        <begin position="13"/>
        <end position="17"/>
    </location>
    <ligand>
        <name>ATP</name>
        <dbReference type="ChEBI" id="CHEBI:30616"/>
    </ligand>
</feature>
<keyword evidence="3 11" id="KW-0547">Nucleotide-binding</keyword>
<feature type="binding site" evidence="11">
    <location>
        <position position="259"/>
    </location>
    <ligand>
        <name>ATP</name>
        <dbReference type="ChEBI" id="CHEBI:30616"/>
    </ligand>
</feature>
<dbReference type="GO" id="GO:0019301">
    <property type="term" value="P:rhamnose catabolic process"/>
    <property type="evidence" value="ECO:0007669"/>
    <property type="project" value="UniProtKB-UniRule"/>
</dbReference>
<dbReference type="InterPro" id="IPR043129">
    <property type="entry name" value="ATPase_NBD"/>
</dbReference>
<feature type="domain" description="Carbohydrate kinase FGGY N-terminal" evidence="12">
    <location>
        <begin position="6"/>
        <end position="244"/>
    </location>
</feature>
<evidence type="ECO:0000313" key="14">
    <source>
        <dbReference type="EMBL" id="NDL64214.1"/>
    </source>
</evidence>
<dbReference type="UniPathway" id="UPA00541">
    <property type="reaction ID" value="UER00602"/>
</dbReference>
<keyword evidence="2 11" id="KW-0808">Transferase</keyword>
<gene>
    <name evidence="11 14" type="primary">rhaB</name>
    <name evidence="14" type="ORF">GRH90_15850</name>
</gene>
<dbReference type="RefSeq" id="WP_162366932.1">
    <property type="nucleotide sequence ID" value="NZ_WUBS01000011.1"/>
</dbReference>
<comment type="similarity">
    <text evidence="1">Belongs to the FGGY kinase family.</text>
</comment>
<dbReference type="Gene3D" id="3.30.420.40">
    <property type="match status" value="2"/>
</dbReference>
<reference evidence="14 15" key="1">
    <citation type="submission" date="2019-12" db="EMBL/GenBank/DDBJ databases">
        <authorList>
            <person name="Lee S.D."/>
        </authorList>
    </citation>
    <scope>NUCLEOTIDE SEQUENCE [LARGE SCALE GENOMIC DNA]</scope>
    <source>
        <strain evidence="14 15">SAP-6</strain>
    </source>
</reference>
<feature type="active site" description="Proton acceptor" evidence="11">
    <location>
        <position position="237"/>
    </location>
</feature>
<dbReference type="InterPro" id="IPR018485">
    <property type="entry name" value="FGGY_C"/>
</dbReference>
<feature type="disulfide bond" evidence="11">
    <location>
        <begin position="353"/>
        <end position="370"/>
    </location>
</feature>
<comment type="pathway">
    <text evidence="11">Carbohydrate degradation; L-rhamnose degradation; glycerone phosphate from L-rhamnose: step 2/3.</text>
</comment>
<dbReference type="FunFam" id="3.30.420.40:FF:000064">
    <property type="entry name" value="Rhamnulokinase"/>
    <property type="match status" value="1"/>
</dbReference>
<evidence type="ECO:0000256" key="6">
    <source>
        <dbReference type="ARBA" id="ARBA00023157"/>
    </source>
</evidence>
<dbReference type="SUPFAM" id="SSF53067">
    <property type="entry name" value="Actin-like ATPase domain"/>
    <property type="match status" value="2"/>
</dbReference>
<name>A0A845SMQ9_9GAMM</name>
<keyword evidence="7 11" id="KW-0684">Rhamnose metabolism</keyword>
<evidence type="ECO:0000256" key="8">
    <source>
        <dbReference type="ARBA" id="ARBA00052072"/>
    </source>
</evidence>
<feature type="binding site" evidence="11">
    <location>
        <position position="83"/>
    </location>
    <ligand>
        <name>substrate</name>
    </ligand>
</feature>
<dbReference type="InterPro" id="IPR013449">
    <property type="entry name" value="Rhamnulokinase"/>
</dbReference>
<keyword evidence="6 11" id="KW-1015">Disulfide bond</keyword>
<dbReference type="EC" id="2.7.1.5" evidence="9 11"/>
<dbReference type="GO" id="GO:0008993">
    <property type="term" value="F:rhamnulokinase activity"/>
    <property type="evidence" value="ECO:0007669"/>
    <property type="project" value="UniProtKB-UniRule"/>
</dbReference>
<comment type="cofactor">
    <cofactor evidence="11">
        <name>Mg(2+)</name>
        <dbReference type="ChEBI" id="CHEBI:18420"/>
    </cofactor>
</comment>
<dbReference type="GO" id="GO:0005829">
    <property type="term" value="C:cytosol"/>
    <property type="evidence" value="ECO:0007669"/>
    <property type="project" value="TreeGrafter"/>
</dbReference>
<proteinExistence type="inferred from homology"/>
<feature type="binding site" evidence="11">
    <location>
        <position position="402"/>
    </location>
    <ligand>
        <name>ATP</name>
        <dbReference type="ChEBI" id="CHEBI:30616"/>
    </ligand>
</feature>
<evidence type="ECO:0000256" key="1">
    <source>
        <dbReference type="ARBA" id="ARBA00009156"/>
    </source>
</evidence>
<comment type="caution">
    <text evidence="14">The sequence shown here is derived from an EMBL/GenBank/DDBJ whole genome shotgun (WGS) entry which is preliminary data.</text>
</comment>
<comment type="caution">
    <text evidence="11">Lacks conserved residue(s) required for the propagation of feature annotation.</text>
</comment>
<dbReference type="Pfam" id="PF00370">
    <property type="entry name" value="FGGY_N"/>
    <property type="match status" value="1"/>
</dbReference>
<reference evidence="14 15" key="2">
    <citation type="submission" date="2020-02" db="EMBL/GenBank/DDBJ databases">
        <title>The new genus of Enterobacteriales.</title>
        <authorList>
            <person name="Kim I.S."/>
        </authorList>
    </citation>
    <scope>NUCLEOTIDE SEQUENCE [LARGE SCALE GENOMIC DNA]</scope>
    <source>
        <strain evidence="14 15">SAP-6</strain>
    </source>
</reference>
<comment type="catalytic activity">
    <reaction evidence="8 11">
        <text>L-rhamnulose + ATP = L-rhamnulose 1-phosphate + ADP + H(+)</text>
        <dbReference type="Rhea" id="RHEA:20117"/>
        <dbReference type="ChEBI" id="CHEBI:15378"/>
        <dbReference type="ChEBI" id="CHEBI:17897"/>
        <dbReference type="ChEBI" id="CHEBI:30616"/>
        <dbReference type="ChEBI" id="CHEBI:58313"/>
        <dbReference type="ChEBI" id="CHEBI:456216"/>
        <dbReference type="EC" id="2.7.1.5"/>
    </reaction>
</comment>
<keyword evidence="11" id="KW-0460">Magnesium</keyword>
<dbReference type="FunFam" id="3.30.420.40:FF:000073">
    <property type="entry name" value="Rhamnulokinase"/>
    <property type="match status" value="1"/>
</dbReference>
<protein>
    <recommendedName>
        <fullName evidence="9 11">Rhamnulokinase</fullName>
        <shortName evidence="11">RhaB</shortName>
        <ecNumber evidence="9 11">2.7.1.5</ecNumber>
    </recommendedName>
    <alternativeName>
        <fullName evidence="11">ATP:L-rhamnulose phosphotransferase</fullName>
    </alternativeName>
    <alternativeName>
        <fullName evidence="11">L-rhamnulose 1-kinase</fullName>
    </alternativeName>
    <alternativeName>
        <fullName evidence="10 11">Rhamnulose kinase</fullName>
    </alternativeName>
</protein>
<dbReference type="InterPro" id="IPR018484">
    <property type="entry name" value="FGGY_N"/>
</dbReference>
<dbReference type="HAMAP" id="MF_01535">
    <property type="entry name" value="Rhamnulokinase"/>
    <property type="match status" value="1"/>
</dbReference>
<dbReference type="NCBIfam" id="TIGR02627">
    <property type="entry name" value="rhamnulo_kin"/>
    <property type="match status" value="1"/>
</dbReference>
<keyword evidence="5 11" id="KW-0067">ATP-binding</keyword>
<feature type="disulfide bond" evidence="11">
    <location>
        <begin position="413"/>
        <end position="417"/>
    </location>
</feature>
<evidence type="ECO:0000256" key="11">
    <source>
        <dbReference type="HAMAP-Rule" id="MF_01535"/>
    </source>
</evidence>
<evidence type="ECO:0000259" key="13">
    <source>
        <dbReference type="Pfam" id="PF02782"/>
    </source>
</evidence>
<feature type="binding site" evidence="11">
    <location>
        <position position="304"/>
    </location>
    <ligand>
        <name>ATP</name>
        <dbReference type="ChEBI" id="CHEBI:30616"/>
    </ligand>
</feature>